<dbReference type="GO" id="GO:0019150">
    <property type="term" value="F:D-ribulokinase activity"/>
    <property type="evidence" value="ECO:0007669"/>
    <property type="project" value="TreeGrafter"/>
</dbReference>
<comment type="caution">
    <text evidence="7">The sequence shown here is derived from an EMBL/GenBank/DDBJ whole genome shotgun (WGS) entry which is preliminary data.</text>
</comment>
<comment type="similarity">
    <text evidence="1">Belongs to the FGGY kinase family.</text>
</comment>
<evidence type="ECO:0000256" key="4">
    <source>
        <dbReference type="ARBA" id="ARBA00074355"/>
    </source>
</evidence>
<evidence type="ECO:0000259" key="6">
    <source>
        <dbReference type="Pfam" id="PF02782"/>
    </source>
</evidence>
<dbReference type="Pfam" id="PF00370">
    <property type="entry name" value="FGGY_N"/>
    <property type="match status" value="1"/>
</dbReference>
<dbReference type="OrthoDB" id="203824at2759"/>
<evidence type="ECO:0000313" key="7">
    <source>
        <dbReference type="EMBL" id="KAF2885319.1"/>
    </source>
</evidence>
<dbReference type="Gene3D" id="1.20.58.2240">
    <property type="match status" value="1"/>
</dbReference>
<proteinExistence type="inferred from homology"/>
<dbReference type="InterPro" id="IPR043129">
    <property type="entry name" value="ATPase_NBD"/>
</dbReference>
<dbReference type="InterPro" id="IPR000577">
    <property type="entry name" value="Carb_kinase_FGGY"/>
</dbReference>
<dbReference type="PANTHER" id="PTHR43435:SF4">
    <property type="entry name" value="FGGY CARBOHYDRATE KINASE DOMAIN-CONTAINING PROTEIN"/>
    <property type="match status" value="1"/>
</dbReference>
<dbReference type="NCBIfam" id="TIGR01315">
    <property type="entry name" value="5C_CHO_kinase"/>
    <property type="match status" value="1"/>
</dbReference>
<dbReference type="InterPro" id="IPR006003">
    <property type="entry name" value="FGGY_RbtK-like"/>
</dbReference>
<dbReference type="PANTHER" id="PTHR43435">
    <property type="entry name" value="RIBULOKINASE"/>
    <property type="match status" value="1"/>
</dbReference>
<dbReference type="CDD" id="cd07782">
    <property type="entry name" value="ASKHA_NBD_FGGY_D-RBK"/>
    <property type="match status" value="1"/>
</dbReference>
<dbReference type="FunFam" id="3.30.420.40:FF:000101">
    <property type="entry name" value="FGGY carbohydrate kinase domain-containing protein"/>
    <property type="match status" value="1"/>
</dbReference>
<dbReference type="SUPFAM" id="SSF53067">
    <property type="entry name" value="Actin-like ATPase domain"/>
    <property type="match status" value="2"/>
</dbReference>
<protein>
    <recommendedName>
        <fullName evidence="4">FGGY carbohydrate kinase domain-containing protein</fullName>
    </recommendedName>
</protein>
<dbReference type="Gene3D" id="3.30.420.40">
    <property type="match status" value="1"/>
</dbReference>
<keyword evidence="3" id="KW-0418">Kinase</keyword>
<evidence type="ECO:0000256" key="2">
    <source>
        <dbReference type="ARBA" id="ARBA00022679"/>
    </source>
</evidence>
<evidence type="ECO:0000256" key="3">
    <source>
        <dbReference type="ARBA" id="ARBA00022777"/>
    </source>
</evidence>
<feature type="domain" description="Carbohydrate kinase FGGY C-terminal" evidence="6">
    <location>
        <begin position="285"/>
        <end position="493"/>
    </location>
</feature>
<evidence type="ECO:0000259" key="5">
    <source>
        <dbReference type="Pfam" id="PF00370"/>
    </source>
</evidence>
<name>A0A8K0CFP0_IGNLU</name>
<dbReference type="InterPro" id="IPR018485">
    <property type="entry name" value="FGGY_C"/>
</dbReference>
<dbReference type="Pfam" id="PF02782">
    <property type="entry name" value="FGGY_C"/>
    <property type="match status" value="1"/>
</dbReference>
<organism evidence="7 8">
    <name type="scientific">Ignelater luminosus</name>
    <name type="common">Cucubano</name>
    <name type="synonym">Pyrophorus luminosus</name>
    <dbReference type="NCBI Taxonomy" id="2038154"/>
    <lineage>
        <taxon>Eukaryota</taxon>
        <taxon>Metazoa</taxon>
        <taxon>Ecdysozoa</taxon>
        <taxon>Arthropoda</taxon>
        <taxon>Hexapoda</taxon>
        <taxon>Insecta</taxon>
        <taxon>Pterygota</taxon>
        <taxon>Neoptera</taxon>
        <taxon>Endopterygota</taxon>
        <taxon>Coleoptera</taxon>
        <taxon>Polyphaga</taxon>
        <taxon>Elateriformia</taxon>
        <taxon>Elateroidea</taxon>
        <taxon>Elateridae</taxon>
        <taxon>Agrypninae</taxon>
        <taxon>Pyrophorini</taxon>
        <taxon>Ignelater</taxon>
    </lineage>
</organism>
<feature type="domain" description="Carbohydrate kinase FGGY N-terminal" evidence="5">
    <location>
        <begin position="6"/>
        <end position="266"/>
    </location>
</feature>
<dbReference type="Proteomes" id="UP000801492">
    <property type="component" value="Unassembled WGS sequence"/>
</dbReference>
<evidence type="ECO:0000313" key="8">
    <source>
        <dbReference type="Proteomes" id="UP000801492"/>
    </source>
</evidence>
<dbReference type="GO" id="GO:0005737">
    <property type="term" value="C:cytoplasm"/>
    <property type="evidence" value="ECO:0007669"/>
    <property type="project" value="TreeGrafter"/>
</dbReference>
<evidence type="ECO:0000256" key="1">
    <source>
        <dbReference type="ARBA" id="ARBA00009156"/>
    </source>
</evidence>
<dbReference type="AlphaFoldDB" id="A0A8K0CFP0"/>
<dbReference type="InterPro" id="IPR018484">
    <property type="entry name" value="FGGY_N"/>
</dbReference>
<dbReference type="GO" id="GO:0019321">
    <property type="term" value="P:pentose metabolic process"/>
    <property type="evidence" value="ECO:0007669"/>
    <property type="project" value="TreeGrafter"/>
</dbReference>
<sequence length="546" mass="59536">MTVNAYFIGVDVGTGSVRAALVSDKGKILKVSVKNICTWNPQKDYYEQSSEDIWSSCVACIKEVVSGINLERVKGIGFDATCSLVVLDNNGNPLSVSPTGNNEQNVILWMDHRASEEAEKINKLQHSVLQYVGGKISLEMETPKLLWLKTHLKNECWDKMGLCFDLPDFLTWKATGSESRSLCSLVCKWTYEAHSNGNMGWNRSYFTVVGLEDLLENNSKKIGSQILSPGVSVGNGLSENSAKELGLKPGTPVGTSLIDAHAGGLGLIGCSANGIDSDFHTRLGLICGTSTCHMAVSPTPVFAPGIWGPYFSAMIPGMWLSEGGQSATGKLIDRIIDSHPASAAIKTKLGDLHIQHYLSNLLEELAKKRNVKHIDFLTRNLHVWPDFHGNRSPVADPNLRGAICGLTLTVDEENLALLYLATVQAVSYGTRHILETLTNSGYSNISSILICGGLSKNPLFIQTQADVVNLPVICPEETESVLLGSAILGACAANYFSDIKTAIKSMGGHGKVVWPNMDVVEFHNKKYKVFLRMLEDQLKYREIMNC</sequence>
<keyword evidence="8" id="KW-1185">Reference proteome</keyword>
<keyword evidence="2" id="KW-0808">Transferase</keyword>
<accession>A0A8K0CFP0</accession>
<dbReference type="PIRSF" id="PIRSF000538">
    <property type="entry name" value="GlpK"/>
    <property type="match status" value="1"/>
</dbReference>
<reference evidence="7" key="1">
    <citation type="submission" date="2019-08" db="EMBL/GenBank/DDBJ databases">
        <title>The genome of the North American firefly Photinus pyralis.</title>
        <authorList>
            <consortium name="Photinus pyralis genome working group"/>
            <person name="Fallon T.R."/>
            <person name="Sander Lower S.E."/>
            <person name="Weng J.-K."/>
        </authorList>
    </citation>
    <scope>NUCLEOTIDE SEQUENCE</scope>
    <source>
        <strain evidence="7">TRF0915ILg1</strain>
        <tissue evidence="7">Whole body</tissue>
    </source>
</reference>
<dbReference type="EMBL" id="VTPC01089970">
    <property type="protein sequence ID" value="KAF2885319.1"/>
    <property type="molecule type" value="Genomic_DNA"/>
</dbReference>
<gene>
    <name evidence="7" type="ORF">ILUMI_20851</name>
</gene>